<reference evidence="4 5" key="1">
    <citation type="journal article" date="2019" name="Sci. Rep.">
        <title>A high-quality genome of Eragrostis curvula grass provides insights into Poaceae evolution and supports new strategies to enhance forage quality.</title>
        <authorList>
            <person name="Carballo J."/>
            <person name="Santos B.A.C.M."/>
            <person name="Zappacosta D."/>
            <person name="Garbus I."/>
            <person name="Selva J.P."/>
            <person name="Gallo C.A."/>
            <person name="Diaz A."/>
            <person name="Albertini E."/>
            <person name="Caccamo M."/>
            <person name="Echenique V."/>
        </authorList>
    </citation>
    <scope>NUCLEOTIDE SEQUENCE [LARGE SCALE GENOMIC DNA]</scope>
    <source>
        <strain evidence="5">cv. Victoria</strain>
        <tissue evidence="4">Leaf</tissue>
    </source>
</reference>
<dbReference type="Proteomes" id="UP000324897">
    <property type="component" value="Chromosome 5"/>
</dbReference>
<feature type="region of interest" description="Disordered" evidence="1">
    <location>
        <begin position="260"/>
        <end position="283"/>
    </location>
</feature>
<dbReference type="EMBL" id="RWGY01000004">
    <property type="protein sequence ID" value="TVU46514.1"/>
    <property type="molecule type" value="Genomic_DNA"/>
</dbReference>
<evidence type="ECO:0000313" key="5">
    <source>
        <dbReference type="Proteomes" id="UP000324897"/>
    </source>
</evidence>
<sequence length="283" mass="29130">MDPRRVVLAALLASSFAVVDAPPSSGCDEMSLGAAVAEQCPADAPPSLACCGAVFGAVGAGGFLCLCRVAETPYITTTGVSSDHLLILYKNCGGERADADEFNKCSGSAAESPKETPLPPQPPAFPLLPAQATPTGSMSSKQVPTPTTSSALSPPQAPIKNQDPWYKDLILPAIYCVTGLAGSALDLASDIVKKLLKIVGRVAGAADQDESLASRRQQPPHGARRHAGSGGSARVNPVDPTRVAVLSCCGRVHWLHIPATTPSPRSAGASNGEVARRSDKFVQ</sequence>
<dbReference type="AlphaFoldDB" id="A0A5J9WGV7"/>
<comment type="caution">
    <text evidence="4">The sequence shown here is derived from an EMBL/GenBank/DDBJ whole genome shotgun (WGS) entry which is preliminary data.</text>
</comment>
<name>A0A5J9WGV7_9POAL</name>
<organism evidence="4 5">
    <name type="scientific">Eragrostis curvula</name>
    <name type="common">weeping love grass</name>
    <dbReference type="NCBI Taxonomy" id="38414"/>
    <lineage>
        <taxon>Eukaryota</taxon>
        <taxon>Viridiplantae</taxon>
        <taxon>Streptophyta</taxon>
        <taxon>Embryophyta</taxon>
        <taxon>Tracheophyta</taxon>
        <taxon>Spermatophyta</taxon>
        <taxon>Magnoliopsida</taxon>
        <taxon>Liliopsida</taxon>
        <taxon>Poales</taxon>
        <taxon>Poaceae</taxon>
        <taxon>PACMAD clade</taxon>
        <taxon>Chloridoideae</taxon>
        <taxon>Eragrostideae</taxon>
        <taxon>Eragrostidinae</taxon>
        <taxon>Eragrostis</taxon>
    </lineage>
</organism>
<protein>
    <recommendedName>
        <fullName evidence="3">Bifunctional inhibitor/plant lipid transfer protein/seed storage helical domain-containing protein</fullName>
    </recommendedName>
</protein>
<proteinExistence type="predicted"/>
<evidence type="ECO:0000256" key="1">
    <source>
        <dbReference type="SAM" id="MobiDB-lite"/>
    </source>
</evidence>
<dbReference type="SUPFAM" id="SSF47699">
    <property type="entry name" value="Bifunctional inhibitor/lipid-transfer protein/seed storage 2S albumin"/>
    <property type="match status" value="1"/>
</dbReference>
<evidence type="ECO:0000313" key="4">
    <source>
        <dbReference type="EMBL" id="TVU46514.1"/>
    </source>
</evidence>
<evidence type="ECO:0000256" key="2">
    <source>
        <dbReference type="SAM" id="SignalP"/>
    </source>
</evidence>
<feature type="compositionally biased region" description="Pro residues" evidence="1">
    <location>
        <begin position="116"/>
        <end position="126"/>
    </location>
</feature>
<feature type="region of interest" description="Disordered" evidence="1">
    <location>
        <begin position="104"/>
        <end position="159"/>
    </location>
</feature>
<dbReference type="InterPro" id="IPR036312">
    <property type="entry name" value="Bifun_inhib/LTP/seed_sf"/>
</dbReference>
<feature type="domain" description="Bifunctional inhibitor/plant lipid transfer protein/seed storage helical" evidence="3">
    <location>
        <begin position="35"/>
        <end position="96"/>
    </location>
</feature>
<keyword evidence="2" id="KW-0732">Signal</keyword>
<evidence type="ECO:0000259" key="3">
    <source>
        <dbReference type="Pfam" id="PF14368"/>
    </source>
</evidence>
<feature type="compositionally biased region" description="Basic and acidic residues" evidence="1">
    <location>
        <begin position="274"/>
        <end position="283"/>
    </location>
</feature>
<feature type="region of interest" description="Disordered" evidence="1">
    <location>
        <begin position="206"/>
        <end position="236"/>
    </location>
</feature>
<dbReference type="Pfam" id="PF14368">
    <property type="entry name" value="LTP_2"/>
    <property type="match status" value="1"/>
</dbReference>
<feature type="signal peptide" evidence="2">
    <location>
        <begin position="1"/>
        <end position="21"/>
    </location>
</feature>
<dbReference type="Gramene" id="TVU46514">
    <property type="protein sequence ID" value="TVU46514"/>
    <property type="gene ID" value="EJB05_06055"/>
</dbReference>
<gene>
    <name evidence="4" type="ORF">EJB05_06055</name>
</gene>
<feature type="compositionally biased region" description="Low complexity" evidence="1">
    <location>
        <begin position="144"/>
        <end position="154"/>
    </location>
</feature>
<dbReference type="InterPro" id="IPR016140">
    <property type="entry name" value="Bifunc_inhib/LTP/seed_store"/>
</dbReference>
<feature type="chain" id="PRO_5023845423" description="Bifunctional inhibitor/plant lipid transfer protein/seed storage helical domain-containing protein" evidence="2">
    <location>
        <begin position="22"/>
        <end position="283"/>
    </location>
</feature>
<keyword evidence="5" id="KW-1185">Reference proteome</keyword>
<accession>A0A5J9WGV7</accession>